<evidence type="ECO:0000313" key="2">
    <source>
        <dbReference type="Proteomes" id="UP000700596"/>
    </source>
</evidence>
<dbReference type="Proteomes" id="UP000700596">
    <property type="component" value="Unassembled WGS sequence"/>
</dbReference>
<proteinExistence type="predicted"/>
<organism evidence="1 2">
    <name type="scientific">Dendryphion nanum</name>
    <dbReference type="NCBI Taxonomy" id="256645"/>
    <lineage>
        <taxon>Eukaryota</taxon>
        <taxon>Fungi</taxon>
        <taxon>Dikarya</taxon>
        <taxon>Ascomycota</taxon>
        <taxon>Pezizomycotina</taxon>
        <taxon>Dothideomycetes</taxon>
        <taxon>Pleosporomycetidae</taxon>
        <taxon>Pleosporales</taxon>
        <taxon>Torulaceae</taxon>
        <taxon>Dendryphion</taxon>
    </lineage>
</organism>
<comment type="caution">
    <text evidence="1">The sequence shown here is derived from an EMBL/GenBank/DDBJ whole genome shotgun (WGS) entry which is preliminary data.</text>
</comment>
<sequence>MLPHAAPCKCKAWTEIRPRHIAPHRYNLSCFLPLCMYNRCQVVLVVRAIQSTGGEQGERRTEKGGGGKGGAQKPFLSLFWPIPSTRWKFCFHHVTRLTNAVFLTSVLLSQWFTSDDQTEHATYLFSPRFQPACRVRRFNKKNGAHAPEPRLFQVCVGVGVCVCGYFGPPARSRFVACSFSKGDTCLRTLNLVCQVSPFEILEVDELDPHIITRKFGLRSHVSWFFPFHRHQFVVRPEFRLGGCMWQGVGSITWIPQSSTSHWCPLGMSTGLSSCPDVQTPVHGFNVY</sequence>
<gene>
    <name evidence="1" type="ORF">B0J11DRAFT_333468</name>
</gene>
<keyword evidence="2" id="KW-1185">Reference proteome</keyword>
<dbReference type="AlphaFoldDB" id="A0A9P9DNP5"/>
<name>A0A9P9DNP5_9PLEO</name>
<accession>A0A9P9DNP5</accession>
<evidence type="ECO:0000313" key="1">
    <source>
        <dbReference type="EMBL" id="KAH7122234.1"/>
    </source>
</evidence>
<protein>
    <submittedName>
        <fullName evidence="1">Uncharacterized protein</fullName>
    </submittedName>
</protein>
<dbReference type="EMBL" id="JAGMWT010000009">
    <property type="protein sequence ID" value="KAH7122234.1"/>
    <property type="molecule type" value="Genomic_DNA"/>
</dbReference>
<reference evidence="1" key="1">
    <citation type="journal article" date="2021" name="Nat. Commun.">
        <title>Genetic determinants of endophytism in the Arabidopsis root mycobiome.</title>
        <authorList>
            <person name="Mesny F."/>
            <person name="Miyauchi S."/>
            <person name="Thiergart T."/>
            <person name="Pickel B."/>
            <person name="Atanasova L."/>
            <person name="Karlsson M."/>
            <person name="Huettel B."/>
            <person name="Barry K.W."/>
            <person name="Haridas S."/>
            <person name="Chen C."/>
            <person name="Bauer D."/>
            <person name="Andreopoulos W."/>
            <person name="Pangilinan J."/>
            <person name="LaButti K."/>
            <person name="Riley R."/>
            <person name="Lipzen A."/>
            <person name="Clum A."/>
            <person name="Drula E."/>
            <person name="Henrissat B."/>
            <person name="Kohler A."/>
            <person name="Grigoriev I.V."/>
            <person name="Martin F.M."/>
            <person name="Hacquard S."/>
        </authorList>
    </citation>
    <scope>NUCLEOTIDE SEQUENCE</scope>
    <source>
        <strain evidence="1">MPI-CAGE-CH-0243</strain>
    </source>
</reference>